<name>A0A6M3KAR1_9ZZZZ</name>
<gene>
    <name evidence="1" type="ORF">MM415A00966_0018</name>
    <name evidence="2" type="ORF">MM415B03226_0010</name>
</gene>
<dbReference type="EMBL" id="MT143026">
    <property type="protein sequence ID" value="QJA91954.1"/>
    <property type="molecule type" value="Genomic_DNA"/>
</dbReference>
<accession>A0A6M3KAR1</accession>
<dbReference type="EMBL" id="MT142360">
    <property type="protein sequence ID" value="QJA78949.1"/>
    <property type="molecule type" value="Genomic_DNA"/>
</dbReference>
<evidence type="ECO:0000313" key="2">
    <source>
        <dbReference type="EMBL" id="QJA91954.1"/>
    </source>
</evidence>
<dbReference type="AlphaFoldDB" id="A0A6M3KAR1"/>
<protein>
    <submittedName>
        <fullName evidence="1">Uncharacterized protein</fullName>
    </submittedName>
</protein>
<proteinExistence type="predicted"/>
<organism evidence="1">
    <name type="scientific">viral metagenome</name>
    <dbReference type="NCBI Taxonomy" id="1070528"/>
    <lineage>
        <taxon>unclassified sequences</taxon>
        <taxon>metagenomes</taxon>
        <taxon>organismal metagenomes</taxon>
    </lineage>
</organism>
<sequence>MEKVTKKDCPYYQAPRYYVNPETDEVVEGSAMCELVDKYCLKHYGQKCGIYDEEMDKQCR</sequence>
<evidence type="ECO:0000313" key="1">
    <source>
        <dbReference type="EMBL" id="QJA78949.1"/>
    </source>
</evidence>
<reference evidence="1" key="1">
    <citation type="submission" date="2020-03" db="EMBL/GenBank/DDBJ databases">
        <title>The deep terrestrial virosphere.</title>
        <authorList>
            <person name="Holmfeldt K."/>
            <person name="Nilsson E."/>
            <person name="Simone D."/>
            <person name="Lopez-Fernandez M."/>
            <person name="Wu X."/>
            <person name="de Brujin I."/>
            <person name="Lundin D."/>
            <person name="Andersson A."/>
            <person name="Bertilsson S."/>
            <person name="Dopson M."/>
        </authorList>
    </citation>
    <scope>NUCLEOTIDE SEQUENCE</scope>
    <source>
        <strain evidence="1">MM415A00966</strain>
        <strain evidence="2">MM415B03226</strain>
    </source>
</reference>